<keyword evidence="1" id="KW-0812">Transmembrane</keyword>
<dbReference type="EMBL" id="FODE01000008">
    <property type="protein sequence ID" value="SEN49980.1"/>
    <property type="molecule type" value="Genomic_DNA"/>
</dbReference>
<evidence type="ECO:0000313" key="3">
    <source>
        <dbReference type="Proteomes" id="UP000199054"/>
    </source>
</evidence>
<reference evidence="2 3" key="1">
    <citation type="submission" date="2016-10" db="EMBL/GenBank/DDBJ databases">
        <authorList>
            <person name="de Groot N.N."/>
        </authorList>
    </citation>
    <scope>NUCLEOTIDE SEQUENCE [LARGE SCALE GENOMIC DNA]</scope>
    <source>
        <strain evidence="2 3">DSM 8512</strain>
    </source>
</reference>
<keyword evidence="1" id="KW-1133">Transmembrane helix</keyword>
<feature type="transmembrane region" description="Helical" evidence="1">
    <location>
        <begin position="16"/>
        <end position="38"/>
    </location>
</feature>
<accession>A0A1H8H1T2</accession>
<dbReference type="RefSeq" id="WP_090611270.1">
    <property type="nucleotide sequence ID" value="NZ_CP067124.1"/>
</dbReference>
<keyword evidence="1" id="KW-0472">Membrane</keyword>
<evidence type="ECO:0000256" key="1">
    <source>
        <dbReference type="SAM" id="Phobius"/>
    </source>
</evidence>
<sequence>MNSPSARAANKRGIGFYFWSTIFALIGITAVLVILAMLRPVPDQSASDTAQSPQISITQEQLAQVEVRARQAGYQAIEANLDDALEQMFQPVYASIPTYADFHYSVWGQYAELWAAGKETLGLEEEIGSLMRKHLFEDFETRHVQQIEHLRKAYQQSVSGIFAQEGERLAGETGQPLPEALQLTLDDAKRRMIVTLPAAATGSAAATAVVVAIVKPIATKVVASTAIKAGAKGVGKATGIGGTAAAGAVAGSFLGPVGTAVGGVGGAVVGWLVVDYAVVRLDEYFNRDEFEAELRDAIDVEKARLRSGILAGYATQQP</sequence>
<proteinExistence type="predicted"/>
<gene>
    <name evidence="2" type="ORF">SAMN04489859_100866</name>
</gene>
<dbReference type="AlphaFoldDB" id="A0A1H8H1T2"/>
<organism evidence="2 3">
    <name type="scientific">Paracoccus alcaliphilus</name>
    <dbReference type="NCBI Taxonomy" id="34002"/>
    <lineage>
        <taxon>Bacteria</taxon>
        <taxon>Pseudomonadati</taxon>
        <taxon>Pseudomonadota</taxon>
        <taxon>Alphaproteobacteria</taxon>
        <taxon>Rhodobacterales</taxon>
        <taxon>Paracoccaceae</taxon>
        <taxon>Paracoccus</taxon>
    </lineage>
</organism>
<name>A0A1H8H1T2_9RHOB</name>
<dbReference type="OrthoDB" id="7869534at2"/>
<keyword evidence="3" id="KW-1185">Reference proteome</keyword>
<dbReference type="STRING" id="34002.SAMN04489859_100866"/>
<dbReference type="Proteomes" id="UP000199054">
    <property type="component" value="Unassembled WGS sequence"/>
</dbReference>
<evidence type="ECO:0000313" key="2">
    <source>
        <dbReference type="EMBL" id="SEN49980.1"/>
    </source>
</evidence>
<protein>
    <submittedName>
        <fullName evidence="2">Uncharacterized protein</fullName>
    </submittedName>
</protein>